<evidence type="ECO:0000256" key="7">
    <source>
        <dbReference type="ARBA" id="ARBA00022932"/>
    </source>
</evidence>
<dbReference type="CDD" id="cd18137">
    <property type="entry name" value="HLD_clamp_pol_III_gamma_tau"/>
    <property type="match status" value="1"/>
</dbReference>
<keyword evidence="7" id="KW-0239">DNA-directed DNA polymerase</keyword>
<protein>
    <recommendedName>
        <fullName evidence="2">DNA-directed DNA polymerase</fullName>
        <ecNumber evidence="2">2.7.7.7</ecNumber>
    </recommendedName>
</protein>
<dbReference type="GO" id="GO:0046872">
    <property type="term" value="F:metal ion binding"/>
    <property type="evidence" value="ECO:0007669"/>
    <property type="project" value="UniProtKB-KW"/>
</dbReference>
<keyword evidence="6" id="KW-0067">ATP-binding</keyword>
<organism evidence="11 12">
    <name type="scientific">Apilactobacillus bombintestini</name>
    <dbReference type="NCBI Taxonomy" id="2419772"/>
    <lineage>
        <taxon>Bacteria</taxon>
        <taxon>Bacillati</taxon>
        <taxon>Bacillota</taxon>
        <taxon>Bacilli</taxon>
        <taxon>Lactobacillales</taxon>
        <taxon>Lactobacillaceae</taxon>
        <taxon>Apilactobacillus</taxon>
    </lineage>
</organism>
<dbReference type="PANTHER" id="PTHR11669">
    <property type="entry name" value="REPLICATION FACTOR C / DNA POLYMERASE III GAMMA-TAU SUBUNIT"/>
    <property type="match status" value="1"/>
</dbReference>
<dbReference type="CDD" id="cd00009">
    <property type="entry name" value="AAA"/>
    <property type="match status" value="1"/>
</dbReference>
<dbReference type="RefSeq" id="WP_120784656.1">
    <property type="nucleotide sequence ID" value="NZ_CP032626.1"/>
</dbReference>
<dbReference type="GO" id="GO:0009360">
    <property type="term" value="C:DNA polymerase III complex"/>
    <property type="evidence" value="ECO:0007669"/>
    <property type="project" value="InterPro"/>
</dbReference>
<dbReference type="SMART" id="SM00382">
    <property type="entry name" value="AAA"/>
    <property type="match status" value="1"/>
</dbReference>
<dbReference type="GO" id="GO:0003677">
    <property type="term" value="F:DNA binding"/>
    <property type="evidence" value="ECO:0007669"/>
    <property type="project" value="InterPro"/>
</dbReference>
<evidence type="ECO:0000256" key="3">
    <source>
        <dbReference type="ARBA" id="ARBA00022723"/>
    </source>
</evidence>
<comment type="catalytic activity">
    <reaction evidence="8">
        <text>DNA(n) + a 2'-deoxyribonucleoside 5'-triphosphate = DNA(n+1) + diphosphate</text>
        <dbReference type="Rhea" id="RHEA:22508"/>
        <dbReference type="Rhea" id="RHEA-COMP:17339"/>
        <dbReference type="Rhea" id="RHEA-COMP:17340"/>
        <dbReference type="ChEBI" id="CHEBI:33019"/>
        <dbReference type="ChEBI" id="CHEBI:61560"/>
        <dbReference type="ChEBI" id="CHEBI:173112"/>
        <dbReference type="EC" id="2.7.7.7"/>
    </reaction>
</comment>
<evidence type="ECO:0000256" key="8">
    <source>
        <dbReference type="ARBA" id="ARBA00049244"/>
    </source>
</evidence>
<dbReference type="Gene3D" id="3.40.50.300">
    <property type="entry name" value="P-loop containing nucleotide triphosphate hydrolases"/>
    <property type="match status" value="1"/>
</dbReference>
<keyword evidence="11" id="KW-0808">Transferase</keyword>
<dbReference type="GO" id="GO:0006261">
    <property type="term" value="P:DNA-templated DNA replication"/>
    <property type="evidence" value="ECO:0007669"/>
    <property type="project" value="TreeGrafter"/>
</dbReference>
<keyword evidence="3" id="KW-0479">Metal-binding</keyword>
<evidence type="ECO:0000256" key="5">
    <source>
        <dbReference type="ARBA" id="ARBA00022833"/>
    </source>
</evidence>
<evidence type="ECO:0000259" key="10">
    <source>
        <dbReference type="SMART" id="SM00382"/>
    </source>
</evidence>
<keyword evidence="4" id="KW-0547">Nucleotide-binding</keyword>
<dbReference type="PRINTS" id="PR00300">
    <property type="entry name" value="CLPPROTEASEA"/>
</dbReference>
<dbReference type="Gene3D" id="1.10.8.60">
    <property type="match status" value="1"/>
</dbReference>
<gene>
    <name evidence="11" type="primary">dnaX</name>
    <name evidence="11" type="ORF">D7I45_05115</name>
</gene>
<reference evidence="11 12" key="1">
    <citation type="submission" date="2018-09" db="EMBL/GenBank/DDBJ databases">
        <title>Genome sequencing of strain BHWM-4.</title>
        <authorList>
            <person name="Heo J."/>
            <person name="Kim S.-J."/>
            <person name="Kwon S.-W."/>
        </authorList>
    </citation>
    <scope>NUCLEOTIDE SEQUENCE [LARGE SCALE GENOMIC DNA]</scope>
    <source>
        <strain evidence="11 12">BHWM-4</strain>
    </source>
</reference>
<feature type="compositionally biased region" description="Basic and acidic residues" evidence="9">
    <location>
        <begin position="552"/>
        <end position="565"/>
    </location>
</feature>
<dbReference type="GO" id="GO:0003887">
    <property type="term" value="F:DNA-directed DNA polymerase activity"/>
    <property type="evidence" value="ECO:0007669"/>
    <property type="project" value="UniProtKB-KW"/>
</dbReference>
<dbReference type="NCBIfam" id="TIGR02397">
    <property type="entry name" value="dnaX_nterm"/>
    <property type="match status" value="1"/>
</dbReference>
<keyword evidence="5" id="KW-0862">Zinc</keyword>
<dbReference type="FunFam" id="1.10.8.60:FF:000013">
    <property type="entry name" value="DNA polymerase III subunit gamma/tau"/>
    <property type="match status" value="1"/>
</dbReference>
<evidence type="ECO:0000256" key="6">
    <source>
        <dbReference type="ARBA" id="ARBA00022840"/>
    </source>
</evidence>
<dbReference type="InterPro" id="IPR050238">
    <property type="entry name" value="DNA_Rep/Repair_Clamp_Loader"/>
</dbReference>
<proteinExistence type="inferred from homology"/>
<dbReference type="Pfam" id="PF22608">
    <property type="entry name" value="DNAX_ATPase_lid"/>
    <property type="match status" value="1"/>
</dbReference>
<evidence type="ECO:0000313" key="11">
    <source>
        <dbReference type="EMBL" id="AYF92891.1"/>
    </source>
</evidence>
<dbReference type="InterPro" id="IPR003593">
    <property type="entry name" value="AAA+_ATPase"/>
</dbReference>
<evidence type="ECO:0000256" key="1">
    <source>
        <dbReference type="ARBA" id="ARBA00006360"/>
    </source>
</evidence>
<feature type="region of interest" description="Disordered" evidence="9">
    <location>
        <begin position="550"/>
        <end position="590"/>
    </location>
</feature>
<dbReference type="InterPro" id="IPR012763">
    <property type="entry name" value="DNA_pol_III_sug/sutau_N"/>
</dbReference>
<dbReference type="InterPro" id="IPR001270">
    <property type="entry name" value="ClpA/B"/>
</dbReference>
<sequence>MSYQALYRVWRPQRFDDVIGQNIITKTLKNAIITNQLSHAYLFAGPRGTGKTSAAKILAKAINCPNQKDGEPCNECEICKSITNGTLNDVIEIDAASNNGVEEIRDVRDKAKYAPTQATYKVYIIDEVHMLSTGAFNALLKTLEEPPAHVIFILATTEPQKIPATIISRMQRFDFKRITSKDILDRMEYILNQKDIEYDDKALKVIAKAAEGGMRDALSILDQVLSFGMDKVSYENALEVTGTVTKDLLAKYLENVINNDVKDALLNVREMLESGKDAARFVEDVIKYCQDLLLYQQSPEMVEESELGVMDDSFKKISDEIKPTTIYQMIVDLNDIQNQMRYTMHPDVYLDVLTVKLGTIGDQEVNTQTVANSATNVKPSAPAVNNNEVAELKKEISNLQNQVQKLSQSSGGSVNNTASQPVEHAQATQHRAPAHRGNDEHINLTQIYPILDNATRKDLVNVQGIWDELLQHLDVTKRAMMNVSKPVAASHDGVVVSFEYPFLFTKANNDRELSDALDNTLDSILGYVPKIVFIPGDKWPEIRKGYIVAQKNNDRPTSENSDKNEQSSVENSEEKPDNVNETDEKEPKIVKQATQLFGKDILDIKDD</sequence>
<dbReference type="SUPFAM" id="SSF52540">
    <property type="entry name" value="P-loop containing nucleoside triphosphate hydrolases"/>
    <property type="match status" value="1"/>
</dbReference>
<keyword evidence="11" id="KW-0548">Nucleotidyltransferase</keyword>
<dbReference type="GO" id="GO:0005524">
    <property type="term" value="F:ATP binding"/>
    <property type="evidence" value="ECO:0007669"/>
    <property type="project" value="UniProtKB-KW"/>
</dbReference>
<keyword evidence="12" id="KW-1185">Reference proteome</keyword>
<dbReference type="KEGG" id="abom:D7I45_05115"/>
<feature type="domain" description="AAA+ ATPase" evidence="10">
    <location>
        <begin position="37"/>
        <end position="184"/>
    </location>
</feature>
<comment type="similarity">
    <text evidence="1">Belongs to the DnaX/STICHEL family.</text>
</comment>
<dbReference type="InterPro" id="IPR008921">
    <property type="entry name" value="DNA_pol3_clamp-load_cplx_C"/>
</dbReference>
<accession>A0A387AU88</accession>
<evidence type="ECO:0000313" key="12">
    <source>
        <dbReference type="Proteomes" id="UP000272003"/>
    </source>
</evidence>
<dbReference type="SUPFAM" id="SSF48019">
    <property type="entry name" value="post-AAA+ oligomerization domain-like"/>
    <property type="match status" value="1"/>
</dbReference>
<dbReference type="OrthoDB" id="9810148at2"/>
<name>A0A387AU88_9LACO</name>
<evidence type="ECO:0000256" key="9">
    <source>
        <dbReference type="SAM" id="MobiDB-lite"/>
    </source>
</evidence>
<dbReference type="Gene3D" id="1.20.272.10">
    <property type="match status" value="1"/>
</dbReference>
<dbReference type="Pfam" id="PF13177">
    <property type="entry name" value="DNA_pol3_delta2"/>
    <property type="match status" value="1"/>
</dbReference>
<evidence type="ECO:0000256" key="4">
    <source>
        <dbReference type="ARBA" id="ARBA00022741"/>
    </source>
</evidence>
<dbReference type="EC" id="2.7.7.7" evidence="2"/>
<dbReference type="InterPro" id="IPR027417">
    <property type="entry name" value="P-loop_NTPase"/>
</dbReference>
<dbReference type="FunFam" id="3.40.50.300:FF:000014">
    <property type="entry name" value="DNA polymerase III subunit gamma/tau"/>
    <property type="match status" value="1"/>
</dbReference>
<dbReference type="Proteomes" id="UP000272003">
    <property type="component" value="Chromosome"/>
</dbReference>
<evidence type="ECO:0000256" key="2">
    <source>
        <dbReference type="ARBA" id="ARBA00012417"/>
    </source>
</evidence>
<dbReference type="AlphaFoldDB" id="A0A387AU88"/>
<dbReference type="PANTHER" id="PTHR11669:SF0">
    <property type="entry name" value="PROTEIN STICHEL-LIKE 2"/>
    <property type="match status" value="1"/>
</dbReference>
<dbReference type="EMBL" id="CP032626">
    <property type="protein sequence ID" value="AYF92891.1"/>
    <property type="molecule type" value="Genomic_DNA"/>
</dbReference>
<dbReference type="InterPro" id="IPR045085">
    <property type="entry name" value="HLD_clamp_pol_III_gamma_tau"/>
</dbReference>
<dbReference type="NCBIfam" id="NF004046">
    <property type="entry name" value="PRK05563.1"/>
    <property type="match status" value="1"/>
</dbReference>